<gene>
    <name evidence="3" type="ORF">Slin15195_G050110</name>
</gene>
<dbReference type="AlphaFoldDB" id="A0A9Q9EJ26"/>
<dbReference type="Gene3D" id="2.60.40.420">
    <property type="entry name" value="Cupredoxins - blue copper proteins"/>
    <property type="match status" value="1"/>
</dbReference>
<dbReference type="EMBL" id="CP099420">
    <property type="protein sequence ID" value="USW51692.1"/>
    <property type="molecule type" value="Genomic_DNA"/>
</dbReference>
<dbReference type="SUPFAM" id="SSF49503">
    <property type="entry name" value="Cupredoxins"/>
    <property type="match status" value="1"/>
</dbReference>
<evidence type="ECO:0000256" key="2">
    <source>
        <dbReference type="SAM" id="SignalP"/>
    </source>
</evidence>
<dbReference type="InterPro" id="IPR008972">
    <property type="entry name" value="Cupredoxin"/>
</dbReference>
<feature type="compositionally biased region" description="Low complexity" evidence="1">
    <location>
        <begin position="155"/>
        <end position="204"/>
    </location>
</feature>
<sequence>MQYRLTLASAVALASSAYAQTVHEVSVVPGQLAFEPNTLSNVAEGDSVRVTFGTQAHNLISGSWDNACEYNSDLGVNSGIHMNGEVFVFQVNSTNPEIYFCSVGSHCQAGMALAINPTDEDTYEQYATAASSATTDGPDSEGPEGGVLETEETESSTSSSSESMASATSSMESTTESMPTATSSETSEESMPSETSSGAMPAATTAAGNAASGLQSSFAMVGALGAGALAFVL</sequence>
<feature type="region of interest" description="Disordered" evidence="1">
    <location>
        <begin position="127"/>
        <end position="204"/>
    </location>
</feature>
<evidence type="ECO:0000313" key="4">
    <source>
        <dbReference type="Proteomes" id="UP001056384"/>
    </source>
</evidence>
<evidence type="ECO:0000256" key="1">
    <source>
        <dbReference type="SAM" id="MobiDB-lite"/>
    </source>
</evidence>
<reference evidence="3" key="1">
    <citation type="submission" date="2022-06" db="EMBL/GenBank/DDBJ databases">
        <title>Complete genome sequences of two strains of the flax pathogen Septoria linicola.</title>
        <authorList>
            <person name="Lapalu N."/>
            <person name="Simon A."/>
            <person name="Demenou B."/>
            <person name="Paumier D."/>
            <person name="Guillot M.-P."/>
            <person name="Gout L."/>
            <person name="Valade R."/>
        </authorList>
    </citation>
    <scope>NUCLEOTIDE SEQUENCE</scope>
    <source>
        <strain evidence="3">SE15195</strain>
    </source>
</reference>
<keyword evidence="4" id="KW-1185">Reference proteome</keyword>
<protein>
    <submittedName>
        <fullName evidence="3">Cupredoxin</fullName>
    </submittedName>
</protein>
<keyword evidence="2" id="KW-0732">Signal</keyword>
<feature type="compositionally biased region" description="Polar residues" evidence="1">
    <location>
        <begin position="128"/>
        <end position="137"/>
    </location>
</feature>
<dbReference type="PANTHER" id="PTHR34883:SF15">
    <property type="entry name" value="EXTRACELLULAR SERINE-RICH PROTEIN"/>
    <property type="match status" value="1"/>
</dbReference>
<evidence type="ECO:0000313" key="3">
    <source>
        <dbReference type="EMBL" id="USW51692.1"/>
    </source>
</evidence>
<proteinExistence type="predicted"/>
<dbReference type="PANTHER" id="PTHR34883">
    <property type="entry name" value="SERINE-RICH PROTEIN, PUTATIVE-RELATED-RELATED"/>
    <property type="match status" value="1"/>
</dbReference>
<feature type="signal peptide" evidence="2">
    <location>
        <begin position="1"/>
        <end position="19"/>
    </location>
</feature>
<dbReference type="InterPro" id="IPR052953">
    <property type="entry name" value="Ser-rich/MCO-related"/>
</dbReference>
<accession>A0A9Q9EJ26</accession>
<organism evidence="3 4">
    <name type="scientific">Septoria linicola</name>
    <dbReference type="NCBI Taxonomy" id="215465"/>
    <lineage>
        <taxon>Eukaryota</taxon>
        <taxon>Fungi</taxon>
        <taxon>Dikarya</taxon>
        <taxon>Ascomycota</taxon>
        <taxon>Pezizomycotina</taxon>
        <taxon>Dothideomycetes</taxon>
        <taxon>Dothideomycetidae</taxon>
        <taxon>Mycosphaerellales</taxon>
        <taxon>Mycosphaerellaceae</taxon>
        <taxon>Septoria</taxon>
    </lineage>
</organism>
<dbReference type="CDD" id="cd00920">
    <property type="entry name" value="Cupredoxin"/>
    <property type="match status" value="1"/>
</dbReference>
<feature type="chain" id="PRO_5040201107" evidence="2">
    <location>
        <begin position="20"/>
        <end position="233"/>
    </location>
</feature>
<dbReference type="Proteomes" id="UP001056384">
    <property type="component" value="Chromosome 3"/>
</dbReference>
<name>A0A9Q9EJ26_9PEZI</name>